<evidence type="ECO:0000256" key="6">
    <source>
        <dbReference type="ARBA" id="ARBA00022989"/>
    </source>
</evidence>
<sequence>MSELFHKLGVNWKLLFAQGVNFLIVFTVLRFTVYKPLISLLGARKEKIRKGIQDAEQARKIMLESETVKAEKIASAQKEGLQIIRAMEARSKEVGEQLIAEARKKEADILKSAEIRGREELEKEKNMFYKEAGEMVKMAIARTVEISPDRIDEKLIDQAVAGLSKKRITH</sequence>
<keyword evidence="4 12" id="KW-0812">Transmembrane</keyword>
<dbReference type="GO" id="GO:0046961">
    <property type="term" value="F:proton-transporting ATPase activity, rotational mechanism"/>
    <property type="evidence" value="ECO:0007669"/>
    <property type="project" value="TreeGrafter"/>
</dbReference>
<gene>
    <name evidence="12" type="primary">atpF</name>
    <name evidence="14" type="ORF">COU46_03420</name>
</gene>
<dbReference type="GO" id="GO:0005886">
    <property type="term" value="C:plasma membrane"/>
    <property type="evidence" value="ECO:0007669"/>
    <property type="project" value="UniProtKB-SubCell"/>
</dbReference>
<keyword evidence="3 12" id="KW-0138">CF(0)</keyword>
<keyword evidence="2 12" id="KW-0813">Transport</keyword>
<dbReference type="PANTHER" id="PTHR33445">
    <property type="entry name" value="ATP SYNTHASE SUBUNIT B', CHLOROPLASTIC"/>
    <property type="match status" value="1"/>
</dbReference>
<comment type="function">
    <text evidence="12">Component of the F(0) channel, it forms part of the peripheral stalk, linking F(1) to F(0).</text>
</comment>
<keyword evidence="5 12" id="KW-0375">Hydrogen ion transport</keyword>
<evidence type="ECO:0000256" key="1">
    <source>
        <dbReference type="ARBA" id="ARBA00005513"/>
    </source>
</evidence>
<dbReference type="PANTHER" id="PTHR33445:SF2">
    <property type="entry name" value="ATP SYNTHASE SUBUNIT B', CHLOROPLASTIC"/>
    <property type="match status" value="1"/>
</dbReference>
<dbReference type="GO" id="GO:0046933">
    <property type="term" value="F:proton-transporting ATP synthase activity, rotational mechanism"/>
    <property type="evidence" value="ECO:0007669"/>
    <property type="project" value="UniProtKB-UniRule"/>
</dbReference>
<dbReference type="InterPro" id="IPR002146">
    <property type="entry name" value="ATP_synth_b/b'su_bac/chlpt"/>
</dbReference>
<evidence type="ECO:0000256" key="12">
    <source>
        <dbReference type="HAMAP-Rule" id="MF_01398"/>
    </source>
</evidence>
<proteinExistence type="inferred from homology"/>
<dbReference type="HAMAP" id="MF_01398">
    <property type="entry name" value="ATP_synth_b_bprime"/>
    <property type="match status" value="1"/>
</dbReference>
<dbReference type="GO" id="GO:0045259">
    <property type="term" value="C:proton-transporting ATP synthase complex"/>
    <property type="evidence" value="ECO:0007669"/>
    <property type="project" value="UniProtKB-KW"/>
</dbReference>
<accession>A0A2H0TEX8</accession>
<evidence type="ECO:0000256" key="2">
    <source>
        <dbReference type="ARBA" id="ARBA00022448"/>
    </source>
</evidence>
<dbReference type="InterPro" id="IPR050059">
    <property type="entry name" value="ATP_synthase_B_chain"/>
</dbReference>
<evidence type="ECO:0000313" key="15">
    <source>
        <dbReference type="Proteomes" id="UP000229383"/>
    </source>
</evidence>
<dbReference type="EMBL" id="PFCN01000037">
    <property type="protein sequence ID" value="PIR70093.1"/>
    <property type="molecule type" value="Genomic_DNA"/>
</dbReference>
<evidence type="ECO:0000256" key="7">
    <source>
        <dbReference type="ARBA" id="ARBA00023065"/>
    </source>
</evidence>
<evidence type="ECO:0000256" key="4">
    <source>
        <dbReference type="ARBA" id="ARBA00022692"/>
    </source>
</evidence>
<keyword evidence="7 12" id="KW-0406">Ion transport</keyword>
<dbReference type="GO" id="GO:0012505">
    <property type="term" value="C:endomembrane system"/>
    <property type="evidence" value="ECO:0007669"/>
    <property type="project" value="UniProtKB-SubCell"/>
</dbReference>
<evidence type="ECO:0000256" key="9">
    <source>
        <dbReference type="ARBA" id="ARBA00023310"/>
    </source>
</evidence>
<comment type="subcellular location">
    <subcellularLocation>
        <location evidence="12">Cell membrane</location>
        <topology evidence="12">Single-pass membrane protein</topology>
    </subcellularLocation>
    <subcellularLocation>
        <location evidence="11">Endomembrane system</location>
        <topology evidence="11">Single-pass membrane protein</topology>
    </subcellularLocation>
</comment>
<evidence type="ECO:0000256" key="3">
    <source>
        <dbReference type="ARBA" id="ARBA00022547"/>
    </source>
</evidence>
<evidence type="ECO:0000313" key="14">
    <source>
        <dbReference type="EMBL" id="PIR70093.1"/>
    </source>
</evidence>
<evidence type="ECO:0000256" key="11">
    <source>
        <dbReference type="ARBA" id="ARBA00037847"/>
    </source>
</evidence>
<dbReference type="AlphaFoldDB" id="A0A2H0TEX8"/>
<dbReference type="Pfam" id="PF00430">
    <property type="entry name" value="ATP-synt_B"/>
    <property type="match status" value="1"/>
</dbReference>
<comment type="function">
    <text evidence="10 12">F(1)F(0) ATP synthase produces ATP from ADP in the presence of a proton or sodium gradient. F-type ATPases consist of two structural domains, F(1) containing the extramembraneous catalytic core and F(0) containing the membrane proton channel, linked together by a central stalk and a peripheral stalk. During catalysis, ATP synthesis in the catalytic domain of F(1) is coupled via a rotary mechanism of the central stalk subunits to proton translocation.</text>
</comment>
<protein>
    <recommendedName>
        <fullName evidence="12">ATP synthase subunit b</fullName>
    </recommendedName>
    <alternativeName>
        <fullName evidence="12">ATP synthase F(0) sector subunit b</fullName>
    </alternativeName>
    <alternativeName>
        <fullName evidence="12">ATPase subunit I</fullName>
    </alternativeName>
    <alternativeName>
        <fullName evidence="12">F-type ATPase subunit b</fullName>
        <shortName evidence="12">F-ATPase subunit b</shortName>
    </alternativeName>
</protein>
<comment type="similarity">
    <text evidence="1 12 13">Belongs to the ATPase B chain family.</text>
</comment>
<reference evidence="15" key="1">
    <citation type="submission" date="2017-09" db="EMBL/GenBank/DDBJ databases">
        <title>Depth-based differentiation of microbial function through sediment-hosted aquifers and enrichment of novel symbionts in the deep terrestrial subsurface.</title>
        <authorList>
            <person name="Probst A.J."/>
            <person name="Ladd B."/>
            <person name="Jarett J.K."/>
            <person name="Geller-Mcgrath D.E."/>
            <person name="Sieber C.M.K."/>
            <person name="Emerson J.B."/>
            <person name="Anantharaman K."/>
            <person name="Thomas B.C."/>
            <person name="Malmstrom R."/>
            <person name="Stieglmeier M."/>
            <person name="Klingl A."/>
            <person name="Woyke T."/>
            <person name="Ryan C.M."/>
            <person name="Banfield J.F."/>
        </authorList>
    </citation>
    <scope>NUCLEOTIDE SEQUENCE [LARGE SCALE GENOMIC DNA]</scope>
</reference>
<name>A0A2H0TEX8_9BACT</name>
<keyword evidence="9 12" id="KW-0066">ATP synthesis</keyword>
<keyword evidence="12" id="KW-1003">Cell membrane</keyword>
<comment type="caution">
    <text evidence="14">The sequence shown here is derived from an EMBL/GenBank/DDBJ whole genome shotgun (WGS) entry which is preliminary data.</text>
</comment>
<evidence type="ECO:0000256" key="10">
    <source>
        <dbReference type="ARBA" id="ARBA00025198"/>
    </source>
</evidence>
<evidence type="ECO:0000256" key="13">
    <source>
        <dbReference type="RuleBase" id="RU003848"/>
    </source>
</evidence>
<dbReference type="CDD" id="cd06503">
    <property type="entry name" value="ATP-synt_Fo_b"/>
    <property type="match status" value="1"/>
</dbReference>
<dbReference type="Proteomes" id="UP000229383">
    <property type="component" value="Unassembled WGS sequence"/>
</dbReference>
<organism evidence="14 15">
    <name type="scientific">Candidatus Niyogibacteria bacterium CG10_big_fil_rev_8_21_14_0_10_42_19</name>
    <dbReference type="NCBI Taxonomy" id="1974725"/>
    <lineage>
        <taxon>Bacteria</taxon>
        <taxon>Candidatus Niyogiibacteriota</taxon>
    </lineage>
</organism>
<comment type="subunit">
    <text evidence="12">F-type ATPases have 2 components, F(1) - the catalytic core - and F(0) - the membrane proton channel. F(1) has five subunits: alpha(3), beta(3), gamma(1), delta(1), epsilon(1). F(0) has three main subunits: a(1), b(2) and c(10-14). The alpha and beta chains form an alternating ring which encloses part of the gamma chain. F(1) is attached to F(0) by a central stalk formed by the gamma and epsilon chains, while a peripheral stalk is formed by the delta and b chains.</text>
</comment>
<evidence type="ECO:0000256" key="8">
    <source>
        <dbReference type="ARBA" id="ARBA00023136"/>
    </source>
</evidence>
<feature type="transmembrane region" description="Helical" evidence="12">
    <location>
        <begin position="20"/>
        <end position="43"/>
    </location>
</feature>
<keyword evidence="6 12" id="KW-1133">Transmembrane helix</keyword>
<keyword evidence="8 12" id="KW-0472">Membrane</keyword>
<evidence type="ECO:0000256" key="5">
    <source>
        <dbReference type="ARBA" id="ARBA00022781"/>
    </source>
</evidence>